<proteinExistence type="predicted"/>
<gene>
    <name evidence="1" type="ORF">GCM10009533_03250</name>
</gene>
<dbReference type="InterPro" id="IPR015424">
    <property type="entry name" value="PyrdxlP-dep_Trfase"/>
</dbReference>
<accession>A0ABP3LXI0</accession>
<dbReference type="PANTHER" id="PTHR43586:SF21">
    <property type="entry name" value="PYRIDOXAL PHOSPHATE (PLP)-DEPENDENT ASPARTATE AMINOTRANSFERASE SUPERFAMILY"/>
    <property type="match status" value="1"/>
</dbReference>
<sequence>MRHAFGADFDVPPGYLNTASIGIPTAKAAAAVGESVSRWASGLDRPGDFDSSVAAARSAFARLVGVPVERVAAGASAAQLIGLVAAGLPDGARVLVAEGEFTSVSFPFAAHHDRGISVTEVELADIPRRAPEFDLVAVSVVQSGDGRFVDLDALRDNAGPARVLLDATQAAGWTPLSLDWADWVVVAAYKWLLAPRGAAWLALGADSPALRPGNANWYAGEDPWSTTYGLPLRLAGDARALDLSPTWFSQVGGAVAMEWLAGLDLAEVSRHCTGLANRLREGLGMPPGDSAIVAVDAPDAVSKLTAAGVACSARAGRARLSFHLYNTDQDVDLALNALRW</sequence>
<dbReference type="Gene3D" id="3.40.640.10">
    <property type="entry name" value="Type I PLP-dependent aspartate aminotransferase-like (Major domain)"/>
    <property type="match status" value="1"/>
</dbReference>
<name>A0ABP3LXI0_SACER</name>
<keyword evidence="2" id="KW-1185">Reference proteome</keyword>
<dbReference type="SUPFAM" id="SSF53383">
    <property type="entry name" value="PLP-dependent transferases"/>
    <property type="match status" value="1"/>
</dbReference>
<protein>
    <submittedName>
        <fullName evidence="1">Aminotransferase class V-fold PLP-dependent enzyme</fullName>
    </submittedName>
</protein>
<reference evidence="2" key="1">
    <citation type="journal article" date="2019" name="Int. J. Syst. Evol. Microbiol.">
        <title>The Global Catalogue of Microorganisms (GCM) 10K type strain sequencing project: providing services to taxonomists for standard genome sequencing and annotation.</title>
        <authorList>
            <consortium name="The Broad Institute Genomics Platform"/>
            <consortium name="The Broad Institute Genome Sequencing Center for Infectious Disease"/>
            <person name="Wu L."/>
            <person name="Ma J."/>
        </authorList>
    </citation>
    <scope>NUCLEOTIDE SEQUENCE [LARGE SCALE GENOMIC DNA]</scope>
    <source>
        <strain evidence="2">JCM 10303</strain>
    </source>
</reference>
<dbReference type="GO" id="GO:0008483">
    <property type="term" value="F:transaminase activity"/>
    <property type="evidence" value="ECO:0007669"/>
    <property type="project" value="UniProtKB-KW"/>
</dbReference>
<keyword evidence="1" id="KW-0808">Transferase</keyword>
<comment type="caution">
    <text evidence="1">The sequence shown here is derived from an EMBL/GenBank/DDBJ whole genome shotgun (WGS) entry which is preliminary data.</text>
</comment>
<keyword evidence="1" id="KW-0032">Aminotransferase</keyword>
<dbReference type="InterPro" id="IPR015421">
    <property type="entry name" value="PyrdxlP-dep_Trfase_major"/>
</dbReference>
<dbReference type="Gene3D" id="3.90.1150.10">
    <property type="entry name" value="Aspartate Aminotransferase, domain 1"/>
    <property type="match status" value="1"/>
</dbReference>
<dbReference type="EMBL" id="BAAAGS010000001">
    <property type="protein sequence ID" value="GAA0507781.1"/>
    <property type="molecule type" value="Genomic_DNA"/>
</dbReference>
<evidence type="ECO:0000313" key="1">
    <source>
        <dbReference type="EMBL" id="GAA0507781.1"/>
    </source>
</evidence>
<organism evidence="1 2">
    <name type="scientific">Saccharopolyspora erythraea</name>
    <name type="common">Streptomyces erythraeus</name>
    <dbReference type="NCBI Taxonomy" id="1836"/>
    <lineage>
        <taxon>Bacteria</taxon>
        <taxon>Bacillati</taxon>
        <taxon>Actinomycetota</taxon>
        <taxon>Actinomycetes</taxon>
        <taxon>Pseudonocardiales</taxon>
        <taxon>Pseudonocardiaceae</taxon>
        <taxon>Saccharopolyspora</taxon>
    </lineage>
</organism>
<dbReference type="PANTHER" id="PTHR43586">
    <property type="entry name" value="CYSTEINE DESULFURASE"/>
    <property type="match status" value="1"/>
</dbReference>
<dbReference type="InterPro" id="IPR015422">
    <property type="entry name" value="PyrdxlP-dep_Trfase_small"/>
</dbReference>
<dbReference type="Proteomes" id="UP001500729">
    <property type="component" value="Unassembled WGS sequence"/>
</dbReference>
<dbReference type="RefSeq" id="WP_009943766.1">
    <property type="nucleotide sequence ID" value="NZ_BAAAGS010000001.1"/>
</dbReference>
<evidence type="ECO:0000313" key="2">
    <source>
        <dbReference type="Proteomes" id="UP001500729"/>
    </source>
</evidence>